<evidence type="ECO:0000313" key="11">
    <source>
        <dbReference type="Proteomes" id="UP000834106"/>
    </source>
</evidence>
<keyword evidence="11" id="KW-1185">Reference proteome</keyword>
<sequence length="195" mass="22273">MESRELTQDELEKQKKKEEKAKEKELKKLKAAQKAEAAKLQAQQTSNAPKSGKRKNVKREAEEENPEDYVDPETPVGEKKKLSRQMAKTFNPSAVEKSWYAWWEKSKFFEADSSSSKPPFVIVSPPPNVLGLYILAMPLLLQFRIQLFAGDECLDTIHYGCVARTMLELPHRLYLHNFFISCNFFPGEFGSGTLA</sequence>
<dbReference type="GO" id="GO:0005829">
    <property type="term" value="C:cytosol"/>
    <property type="evidence" value="ECO:0007669"/>
    <property type="project" value="TreeGrafter"/>
</dbReference>
<keyword evidence="4" id="KW-0547">Nucleotide-binding</keyword>
<keyword evidence="5" id="KW-0067">ATP-binding</keyword>
<dbReference type="InterPro" id="IPR002303">
    <property type="entry name" value="Valyl-tRNA_ligase"/>
</dbReference>
<evidence type="ECO:0000256" key="9">
    <source>
        <dbReference type="SAM" id="MobiDB-lite"/>
    </source>
</evidence>
<keyword evidence="6" id="KW-0648">Protein biosynthesis</keyword>
<gene>
    <name evidence="10" type="ORF">FPE_LOCUS24398</name>
</gene>
<name>A0AAD2E5I2_9LAMI</name>
<feature type="compositionally biased region" description="Acidic residues" evidence="9">
    <location>
        <begin position="62"/>
        <end position="71"/>
    </location>
</feature>
<dbReference type="PANTHER" id="PTHR11946:SF109">
    <property type="entry name" value="VALINE--TRNA LIGASE"/>
    <property type="match status" value="1"/>
</dbReference>
<keyword evidence="3" id="KW-0436">Ligase</keyword>
<evidence type="ECO:0000256" key="7">
    <source>
        <dbReference type="ARBA" id="ARBA00023146"/>
    </source>
</evidence>
<dbReference type="AlphaFoldDB" id="A0AAD2E5I2"/>
<dbReference type="SUPFAM" id="SSF52374">
    <property type="entry name" value="Nucleotidylyl transferase"/>
    <property type="match status" value="1"/>
</dbReference>
<dbReference type="PANTHER" id="PTHR11946">
    <property type="entry name" value="VALYL-TRNA SYNTHETASES"/>
    <property type="match status" value="1"/>
</dbReference>
<evidence type="ECO:0000256" key="3">
    <source>
        <dbReference type="ARBA" id="ARBA00022598"/>
    </source>
</evidence>
<feature type="region of interest" description="Disordered" evidence="9">
    <location>
        <begin position="1"/>
        <end position="84"/>
    </location>
</feature>
<reference evidence="10" key="1">
    <citation type="submission" date="2023-05" db="EMBL/GenBank/DDBJ databases">
        <authorList>
            <person name="Huff M."/>
        </authorList>
    </citation>
    <scope>NUCLEOTIDE SEQUENCE</scope>
</reference>
<protein>
    <recommendedName>
        <fullName evidence="2">valine--tRNA ligase</fullName>
        <ecNumber evidence="2">6.1.1.9</ecNumber>
    </recommendedName>
    <alternativeName>
        <fullName evidence="8">Valyl-tRNA synthetase</fullName>
    </alternativeName>
</protein>
<organism evidence="10 11">
    <name type="scientific">Fraxinus pennsylvanica</name>
    <dbReference type="NCBI Taxonomy" id="56036"/>
    <lineage>
        <taxon>Eukaryota</taxon>
        <taxon>Viridiplantae</taxon>
        <taxon>Streptophyta</taxon>
        <taxon>Embryophyta</taxon>
        <taxon>Tracheophyta</taxon>
        <taxon>Spermatophyta</taxon>
        <taxon>Magnoliopsida</taxon>
        <taxon>eudicotyledons</taxon>
        <taxon>Gunneridae</taxon>
        <taxon>Pentapetalae</taxon>
        <taxon>asterids</taxon>
        <taxon>lamiids</taxon>
        <taxon>Lamiales</taxon>
        <taxon>Oleaceae</taxon>
        <taxon>Oleeae</taxon>
        <taxon>Fraxinus</taxon>
    </lineage>
</organism>
<dbReference type="Gene3D" id="3.40.50.620">
    <property type="entry name" value="HUPs"/>
    <property type="match status" value="1"/>
</dbReference>
<evidence type="ECO:0000256" key="2">
    <source>
        <dbReference type="ARBA" id="ARBA00013169"/>
    </source>
</evidence>
<proteinExistence type="inferred from homology"/>
<evidence type="ECO:0000256" key="5">
    <source>
        <dbReference type="ARBA" id="ARBA00022840"/>
    </source>
</evidence>
<evidence type="ECO:0000313" key="10">
    <source>
        <dbReference type="EMBL" id="CAI9776968.1"/>
    </source>
</evidence>
<dbReference type="EC" id="6.1.1.9" evidence="2"/>
<evidence type="ECO:0000256" key="1">
    <source>
        <dbReference type="ARBA" id="ARBA00005594"/>
    </source>
</evidence>
<accession>A0AAD2E5I2</accession>
<dbReference type="GO" id="GO:0005524">
    <property type="term" value="F:ATP binding"/>
    <property type="evidence" value="ECO:0007669"/>
    <property type="project" value="UniProtKB-KW"/>
</dbReference>
<dbReference type="InterPro" id="IPR014729">
    <property type="entry name" value="Rossmann-like_a/b/a_fold"/>
</dbReference>
<keyword evidence="7" id="KW-0030">Aminoacyl-tRNA synthetase</keyword>
<dbReference type="GO" id="GO:0006438">
    <property type="term" value="P:valyl-tRNA aminoacylation"/>
    <property type="evidence" value="ECO:0007669"/>
    <property type="project" value="InterPro"/>
</dbReference>
<dbReference type="Proteomes" id="UP000834106">
    <property type="component" value="Chromosome 15"/>
</dbReference>
<dbReference type="GO" id="GO:0004832">
    <property type="term" value="F:valine-tRNA ligase activity"/>
    <property type="evidence" value="ECO:0007669"/>
    <property type="project" value="UniProtKB-EC"/>
</dbReference>
<evidence type="ECO:0000256" key="4">
    <source>
        <dbReference type="ARBA" id="ARBA00022741"/>
    </source>
</evidence>
<evidence type="ECO:0000256" key="8">
    <source>
        <dbReference type="ARBA" id="ARBA00029936"/>
    </source>
</evidence>
<dbReference type="EMBL" id="OU503050">
    <property type="protein sequence ID" value="CAI9776968.1"/>
    <property type="molecule type" value="Genomic_DNA"/>
</dbReference>
<comment type="similarity">
    <text evidence="1">Belongs to the class-I aminoacyl-tRNA synthetase family.</text>
</comment>
<evidence type="ECO:0000256" key="6">
    <source>
        <dbReference type="ARBA" id="ARBA00022917"/>
    </source>
</evidence>
<feature type="compositionally biased region" description="Basic and acidic residues" evidence="9">
    <location>
        <begin position="1"/>
        <end position="28"/>
    </location>
</feature>
<feature type="compositionally biased region" description="Low complexity" evidence="9">
    <location>
        <begin position="32"/>
        <end position="44"/>
    </location>
</feature>